<reference evidence="2 3" key="1">
    <citation type="submission" date="2024-04" db="EMBL/GenBank/DDBJ databases">
        <authorList>
            <person name="Rising A."/>
            <person name="Reimegard J."/>
            <person name="Sonavane S."/>
            <person name="Akerstrom W."/>
            <person name="Nylinder S."/>
            <person name="Hedman E."/>
            <person name="Kallberg Y."/>
        </authorList>
    </citation>
    <scope>NUCLEOTIDE SEQUENCE [LARGE SCALE GENOMIC DNA]</scope>
</reference>
<evidence type="ECO:0000313" key="2">
    <source>
        <dbReference type="EMBL" id="CAL1279435.1"/>
    </source>
</evidence>
<dbReference type="EMBL" id="CAXIEN010000122">
    <property type="protein sequence ID" value="CAL1279435.1"/>
    <property type="molecule type" value="Genomic_DNA"/>
</dbReference>
<name>A0AAV2A8V8_9ARAC</name>
<comment type="caution">
    <text evidence="2">The sequence shown here is derived from an EMBL/GenBank/DDBJ whole genome shotgun (WGS) entry which is preliminary data.</text>
</comment>
<evidence type="ECO:0000256" key="1">
    <source>
        <dbReference type="SAM" id="MobiDB-lite"/>
    </source>
</evidence>
<protein>
    <submittedName>
        <fullName evidence="2">Uncharacterized protein</fullName>
    </submittedName>
</protein>
<sequence length="90" mass="10783">MDKENTFTSYGRMVLRSDPKSRVSIQPSDKLCKKVEKNSVQEMKEDYAKFPPEKLKNQQKRNISNRFSEKMEKPPKESYYLSRKKYKLTN</sequence>
<feature type="compositionally biased region" description="Basic and acidic residues" evidence="1">
    <location>
        <begin position="67"/>
        <end position="76"/>
    </location>
</feature>
<gene>
    <name evidence="2" type="ORF">LARSCL_LOCUS10357</name>
</gene>
<dbReference type="Proteomes" id="UP001497382">
    <property type="component" value="Unassembled WGS sequence"/>
</dbReference>
<keyword evidence="3" id="KW-1185">Reference proteome</keyword>
<evidence type="ECO:0000313" key="3">
    <source>
        <dbReference type="Proteomes" id="UP001497382"/>
    </source>
</evidence>
<organism evidence="2 3">
    <name type="scientific">Larinioides sclopetarius</name>
    <dbReference type="NCBI Taxonomy" id="280406"/>
    <lineage>
        <taxon>Eukaryota</taxon>
        <taxon>Metazoa</taxon>
        <taxon>Ecdysozoa</taxon>
        <taxon>Arthropoda</taxon>
        <taxon>Chelicerata</taxon>
        <taxon>Arachnida</taxon>
        <taxon>Araneae</taxon>
        <taxon>Araneomorphae</taxon>
        <taxon>Entelegynae</taxon>
        <taxon>Araneoidea</taxon>
        <taxon>Araneidae</taxon>
        <taxon>Larinioides</taxon>
    </lineage>
</organism>
<feature type="region of interest" description="Disordered" evidence="1">
    <location>
        <begin position="52"/>
        <end position="90"/>
    </location>
</feature>
<proteinExistence type="predicted"/>
<dbReference type="AlphaFoldDB" id="A0AAV2A8V8"/>
<accession>A0AAV2A8V8</accession>